<dbReference type="GO" id="GO:0008643">
    <property type="term" value="P:carbohydrate transport"/>
    <property type="evidence" value="ECO:0007669"/>
    <property type="project" value="InterPro"/>
</dbReference>
<dbReference type="EMBL" id="SIUB01000002">
    <property type="protein sequence ID" value="TBN54362.1"/>
    <property type="molecule type" value="Genomic_DNA"/>
</dbReference>
<name>A0A4Q9GJP1_9HYPH</name>
<dbReference type="RefSeq" id="WP_131002011.1">
    <property type="nucleotide sequence ID" value="NZ_SIUB01000002.1"/>
</dbReference>
<comment type="similarity">
    <text evidence="1 2">Belongs to the OprB family.</text>
</comment>
<accession>A0A4Q9GJP1</accession>
<proteinExistence type="inferred from homology"/>
<dbReference type="Pfam" id="PF04966">
    <property type="entry name" value="OprB"/>
    <property type="match status" value="1"/>
</dbReference>
<evidence type="ECO:0000256" key="2">
    <source>
        <dbReference type="RuleBase" id="RU363072"/>
    </source>
</evidence>
<dbReference type="OrthoDB" id="177316at2"/>
<evidence type="ECO:0000256" key="1">
    <source>
        <dbReference type="ARBA" id="ARBA00008769"/>
    </source>
</evidence>
<evidence type="ECO:0000313" key="4">
    <source>
        <dbReference type="Proteomes" id="UP000291613"/>
    </source>
</evidence>
<reference evidence="3 4" key="1">
    <citation type="submission" date="2019-02" db="EMBL/GenBank/DDBJ databases">
        <title>Hansschlegelia quercus sp. nov., a novel methylotrophic bacterium from buds of oak (Quercus robur L.).</title>
        <authorList>
            <person name="Agafonova N.V."/>
            <person name="Kaparullina E.N."/>
            <person name="Grouzdev D.S."/>
            <person name="Doronina N.V."/>
        </authorList>
    </citation>
    <scope>NUCLEOTIDE SEQUENCE [LARGE SCALE GENOMIC DNA]</scope>
    <source>
        <strain evidence="3 4">Dub</strain>
    </source>
</reference>
<dbReference type="AlphaFoldDB" id="A0A4Q9GJP1"/>
<dbReference type="Proteomes" id="UP000291613">
    <property type="component" value="Unassembled WGS sequence"/>
</dbReference>
<gene>
    <name evidence="3" type="ORF">EYR15_05880</name>
</gene>
<dbReference type="GO" id="GO:0016020">
    <property type="term" value="C:membrane"/>
    <property type="evidence" value="ECO:0007669"/>
    <property type="project" value="InterPro"/>
</dbReference>
<evidence type="ECO:0000313" key="3">
    <source>
        <dbReference type="EMBL" id="TBN54362.1"/>
    </source>
</evidence>
<keyword evidence="2" id="KW-0732">Signal</keyword>
<dbReference type="InterPro" id="IPR052932">
    <property type="entry name" value="OprB_Porin"/>
</dbReference>
<dbReference type="PANTHER" id="PTHR37944:SF1">
    <property type="entry name" value="PORIN B"/>
    <property type="match status" value="1"/>
</dbReference>
<dbReference type="InterPro" id="IPR007049">
    <property type="entry name" value="Carb-sel_porin_OprB"/>
</dbReference>
<dbReference type="GO" id="GO:0015288">
    <property type="term" value="F:porin activity"/>
    <property type="evidence" value="ECO:0007669"/>
    <property type="project" value="InterPro"/>
</dbReference>
<organism evidence="3 4">
    <name type="scientific">Hansschlegelia quercus</name>
    <dbReference type="NCBI Taxonomy" id="2528245"/>
    <lineage>
        <taxon>Bacteria</taxon>
        <taxon>Pseudomonadati</taxon>
        <taxon>Pseudomonadota</taxon>
        <taxon>Alphaproteobacteria</taxon>
        <taxon>Hyphomicrobiales</taxon>
        <taxon>Methylopilaceae</taxon>
        <taxon>Hansschlegelia</taxon>
    </lineage>
</organism>
<dbReference type="InterPro" id="IPR038673">
    <property type="entry name" value="OprB_sf"/>
</dbReference>
<comment type="caution">
    <text evidence="3">The sequence shown here is derived from an EMBL/GenBank/DDBJ whole genome shotgun (WGS) entry which is preliminary data.</text>
</comment>
<protein>
    <submittedName>
        <fullName evidence="3">Carbohydrate porin</fullName>
    </submittedName>
</protein>
<feature type="chain" id="PRO_5021043799" evidence="2">
    <location>
        <begin position="32"/>
        <end position="453"/>
    </location>
</feature>
<dbReference type="Gene3D" id="2.40.160.180">
    <property type="entry name" value="Carbohydrate-selective porin OprB"/>
    <property type="match status" value="1"/>
</dbReference>
<feature type="signal peptide" evidence="2">
    <location>
        <begin position="1"/>
        <end position="31"/>
    </location>
</feature>
<sequence length="453" mass="48816">MTMANFVTRSAGLGIAAALLASAAFVAPAYADDDAPAKLTGDLFERDKLTGDWGGARTKLRDFGIEFDADVTADSSYNLGGGLKKGKGFTGLLQLGLTLDLEKIVGWTGGEFYAGAYFIRGQGITANETGNLLTISNIEAEHANLLGEVYFKQKLLDDKLQIKIGQLAADGDFVVSETAALFVNSTFGWPGLNGTDLPSGGPAYPVPTPGVHVSYEFNDAFSVQAGVYNGDPAGRDDFNKHNTDFPTNDGTFAIGELIYKADFGGLPGTYKAGAWYNSLHFDDISRVDGAGDPIRRKGDYALYGVIDQTVWQGGGDGGDLKNPTPSPEQSLSVFARAVVTPQENRNLIDWYFDLGFNAKGFTPGRPDDLFGVAFAYAHISKDQRDLDRAAGDPLHRAEMVIEASYQAKITGWLNLQPYFQYVVRPGGGDPDPDRPNRRLKDAKVIGFRTQVAF</sequence>
<keyword evidence="4" id="KW-1185">Reference proteome</keyword>
<dbReference type="PANTHER" id="PTHR37944">
    <property type="entry name" value="PORIN B"/>
    <property type="match status" value="1"/>
</dbReference>